<proteinExistence type="predicted"/>
<keyword evidence="1" id="KW-0175">Coiled coil</keyword>
<feature type="transmembrane region" description="Helical" evidence="2">
    <location>
        <begin position="136"/>
        <end position="161"/>
    </location>
</feature>
<dbReference type="WBParaSite" id="PTRK_0001001200.1">
    <property type="protein sequence ID" value="PTRK_0001001200.1"/>
    <property type="gene ID" value="PTRK_0001001200"/>
</dbReference>
<name>A0A0N4ZN97_PARTI</name>
<keyword evidence="2" id="KW-0472">Membrane</keyword>
<accession>A0A0N4ZN97</accession>
<sequence length="207" mass="24291">MHWKSILYIFVIFQLTLATNFPTKKEEKKDDEVILPTNMEYSKDSEKILKDIENSKKNEKGDIRAKRKIFYGTINFNNETAYHEASEHFKHLSKEQKIKFLSENIKNIENTHESVSNVLVEERLKLHKKKMNEENAIVSFVNFIFFVIMIFSFMYCIYLVLVGCTQPTVTSYTVREPTINSAPTMYNTMPTPPPAYDNTMHNIGMKR</sequence>
<keyword evidence="2" id="KW-0812">Transmembrane</keyword>
<reference evidence="5" key="1">
    <citation type="submission" date="2017-02" db="UniProtKB">
        <authorList>
            <consortium name="WormBaseParasite"/>
        </authorList>
    </citation>
    <scope>IDENTIFICATION</scope>
</reference>
<evidence type="ECO:0000256" key="2">
    <source>
        <dbReference type="SAM" id="Phobius"/>
    </source>
</evidence>
<keyword evidence="3" id="KW-0732">Signal</keyword>
<evidence type="ECO:0000256" key="3">
    <source>
        <dbReference type="SAM" id="SignalP"/>
    </source>
</evidence>
<feature type="signal peptide" evidence="3">
    <location>
        <begin position="1"/>
        <end position="18"/>
    </location>
</feature>
<keyword evidence="2" id="KW-1133">Transmembrane helix</keyword>
<evidence type="ECO:0000256" key="1">
    <source>
        <dbReference type="SAM" id="Coils"/>
    </source>
</evidence>
<dbReference type="Proteomes" id="UP000038045">
    <property type="component" value="Unplaced"/>
</dbReference>
<feature type="coiled-coil region" evidence="1">
    <location>
        <begin position="91"/>
        <end position="118"/>
    </location>
</feature>
<evidence type="ECO:0000313" key="4">
    <source>
        <dbReference type="Proteomes" id="UP000038045"/>
    </source>
</evidence>
<keyword evidence="4" id="KW-1185">Reference proteome</keyword>
<feature type="chain" id="PRO_5005891982" evidence="3">
    <location>
        <begin position="19"/>
        <end position="207"/>
    </location>
</feature>
<evidence type="ECO:0000313" key="5">
    <source>
        <dbReference type="WBParaSite" id="PTRK_0001001200.1"/>
    </source>
</evidence>
<dbReference type="AlphaFoldDB" id="A0A0N4ZN97"/>
<organism evidence="4 5">
    <name type="scientific">Parastrongyloides trichosuri</name>
    <name type="common">Possum-specific nematode worm</name>
    <dbReference type="NCBI Taxonomy" id="131310"/>
    <lineage>
        <taxon>Eukaryota</taxon>
        <taxon>Metazoa</taxon>
        <taxon>Ecdysozoa</taxon>
        <taxon>Nematoda</taxon>
        <taxon>Chromadorea</taxon>
        <taxon>Rhabditida</taxon>
        <taxon>Tylenchina</taxon>
        <taxon>Panagrolaimomorpha</taxon>
        <taxon>Strongyloidoidea</taxon>
        <taxon>Strongyloididae</taxon>
        <taxon>Parastrongyloides</taxon>
    </lineage>
</organism>
<protein>
    <submittedName>
        <fullName evidence="5">Uncharacterized protein</fullName>
    </submittedName>
</protein>